<dbReference type="CDD" id="cd03181">
    <property type="entry name" value="GST_C_EF1Bgamma_like"/>
    <property type="match status" value="1"/>
</dbReference>
<dbReference type="PANTHER" id="PTHR43986">
    <property type="entry name" value="ELONGATION FACTOR 1-GAMMA"/>
    <property type="match status" value="1"/>
</dbReference>
<dbReference type="AlphaFoldDB" id="A0AAD5YGT7"/>
<dbReference type="Gene3D" id="3.30.70.1010">
    <property type="entry name" value="Translation elongation factor EF1B, gamma chain, conserved domain"/>
    <property type="match status" value="1"/>
</dbReference>
<accession>A0AAD5YGT7</accession>
<dbReference type="GO" id="GO:0005737">
    <property type="term" value="C:cytoplasm"/>
    <property type="evidence" value="ECO:0007669"/>
    <property type="project" value="TreeGrafter"/>
</dbReference>
<dbReference type="Pfam" id="PF00043">
    <property type="entry name" value="GST_C"/>
    <property type="match status" value="1"/>
</dbReference>
<dbReference type="PROSITE" id="PS50404">
    <property type="entry name" value="GST_NTER"/>
    <property type="match status" value="1"/>
</dbReference>
<dbReference type="FunFam" id="3.30.70.1010:FF:000001">
    <property type="entry name" value="Elongation factor 1-gamma 1"/>
    <property type="match status" value="1"/>
</dbReference>
<dbReference type="SUPFAM" id="SSF47616">
    <property type="entry name" value="GST C-terminal domain-like"/>
    <property type="match status" value="1"/>
</dbReference>
<evidence type="ECO:0000256" key="3">
    <source>
        <dbReference type="PROSITE-ProRule" id="PRU00519"/>
    </source>
</evidence>
<protein>
    <recommendedName>
        <fullName evidence="10">Elongation factor 1-gamma</fullName>
    </recommendedName>
</protein>
<dbReference type="SMART" id="SM01183">
    <property type="entry name" value="EF1G"/>
    <property type="match status" value="1"/>
</dbReference>
<proteinExistence type="predicted"/>
<evidence type="ECO:0000259" key="7">
    <source>
        <dbReference type="PROSITE" id="PS50405"/>
    </source>
</evidence>
<evidence type="ECO:0000256" key="1">
    <source>
        <dbReference type="ARBA" id="ARBA00022768"/>
    </source>
</evidence>
<dbReference type="InterPro" id="IPR050802">
    <property type="entry name" value="EF-GSTs"/>
</dbReference>
<dbReference type="EMBL" id="JANAWD010000079">
    <property type="protein sequence ID" value="KAJ3487920.1"/>
    <property type="molecule type" value="Genomic_DNA"/>
</dbReference>
<dbReference type="PROSITE" id="PS50040">
    <property type="entry name" value="EF1G_C"/>
    <property type="match status" value="1"/>
</dbReference>
<dbReference type="PROSITE" id="PS50405">
    <property type="entry name" value="GST_CTER"/>
    <property type="match status" value="1"/>
</dbReference>
<dbReference type="Proteomes" id="UP001212997">
    <property type="component" value="Unassembled WGS sequence"/>
</dbReference>
<evidence type="ECO:0000259" key="5">
    <source>
        <dbReference type="PROSITE" id="PS50040"/>
    </source>
</evidence>
<feature type="compositionally biased region" description="Basic and acidic residues" evidence="4">
    <location>
        <begin position="255"/>
        <end position="265"/>
    </location>
</feature>
<dbReference type="InterPro" id="IPR036249">
    <property type="entry name" value="Thioredoxin-like_sf"/>
</dbReference>
<gene>
    <name evidence="8" type="ORF">NLI96_g3194</name>
</gene>
<evidence type="ECO:0000256" key="2">
    <source>
        <dbReference type="ARBA" id="ARBA00022917"/>
    </source>
</evidence>
<dbReference type="FunFam" id="1.20.1050.10:FF:000006">
    <property type="entry name" value="Elongation factor 1 gamma"/>
    <property type="match status" value="1"/>
</dbReference>
<comment type="caution">
    <text evidence="8">The sequence shown here is derived from an EMBL/GenBank/DDBJ whole genome shotgun (WGS) entry which is preliminary data.</text>
</comment>
<keyword evidence="2 3" id="KW-0648">Protein biosynthesis</keyword>
<keyword evidence="9" id="KW-1185">Reference proteome</keyword>
<evidence type="ECO:0008006" key="10">
    <source>
        <dbReference type="Google" id="ProtNLM"/>
    </source>
</evidence>
<dbReference type="Gene3D" id="1.20.1050.10">
    <property type="match status" value="1"/>
</dbReference>
<dbReference type="CDD" id="cd03044">
    <property type="entry name" value="GST_N_EF1Bgamma"/>
    <property type="match status" value="1"/>
</dbReference>
<organism evidence="8 9">
    <name type="scientific">Meripilus lineatus</name>
    <dbReference type="NCBI Taxonomy" id="2056292"/>
    <lineage>
        <taxon>Eukaryota</taxon>
        <taxon>Fungi</taxon>
        <taxon>Dikarya</taxon>
        <taxon>Basidiomycota</taxon>
        <taxon>Agaricomycotina</taxon>
        <taxon>Agaricomycetes</taxon>
        <taxon>Polyporales</taxon>
        <taxon>Meripilaceae</taxon>
        <taxon>Meripilus</taxon>
    </lineage>
</organism>
<dbReference type="SFLD" id="SFLDS00019">
    <property type="entry name" value="Glutathione_Transferase_(cytos"/>
    <property type="match status" value="1"/>
</dbReference>
<dbReference type="InterPro" id="IPR004046">
    <property type="entry name" value="GST_C"/>
</dbReference>
<dbReference type="InterPro" id="IPR040079">
    <property type="entry name" value="Glutathione_S-Trfase"/>
</dbReference>
<dbReference type="InterPro" id="IPR001662">
    <property type="entry name" value="EF1B_G_C"/>
</dbReference>
<dbReference type="SFLD" id="SFLDG00358">
    <property type="entry name" value="Main_(cytGST)"/>
    <property type="match status" value="1"/>
</dbReference>
<dbReference type="Gene3D" id="3.40.30.10">
    <property type="entry name" value="Glutaredoxin"/>
    <property type="match status" value="1"/>
</dbReference>
<dbReference type="GO" id="GO:0005634">
    <property type="term" value="C:nucleus"/>
    <property type="evidence" value="ECO:0007669"/>
    <property type="project" value="TreeGrafter"/>
</dbReference>
<dbReference type="PANTHER" id="PTHR43986:SF1">
    <property type="entry name" value="ELONGATION FACTOR 1-GAMMA"/>
    <property type="match status" value="1"/>
</dbReference>
<dbReference type="Pfam" id="PF00647">
    <property type="entry name" value="EF1G"/>
    <property type="match status" value="1"/>
</dbReference>
<dbReference type="InterPro" id="IPR004045">
    <property type="entry name" value="Glutathione_S-Trfase_N"/>
</dbReference>
<feature type="domain" description="GST N-terminal" evidence="6">
    <location>
        <begin position="2"/>
        <end position="84"/>
    </location>
</feature>
<dbReference type="InterPro" id="IPR036433">
    <property type="entry name" value="EF1B_G_C_sf"/>
</dbReference>
<name>A0AAD5YGT7_9APHY</name>
<feature type="domain" description="EF-1-gamma C-terminal" evidence="5">
    <location>
        <begin position="263"/>
        <end position="422"/>
    </location>
</feature>
<dbReference type="Pfam" id="PF02798">
    <property type="entry name" value="GST_N"/>
    <property type="match status" value="1"/>
</dbReference>
<dbReference type="InterPro" id="IPR036282">
    <property type="entry name" value="Glutathione-S-Trfase_C_sf"/>
</dbReference>
<dbReference type="SUPFAM" id="SSF52833">
    <property type="entry name" value="Thioredoxin-like"/>
    <property type="match status" value="1"/>
</dbReference>
<feature type="region of interest" description="Disordered" evidence="4">
    <location>
        <begin position="219"/>
        <end position="271"/>
    </location>
</feature>
<evidence type="ECO:0000313" key="8">
    <source>
        <dbReference type="EMBL" id="KAJ3487920.1"/>
    </source>
</evidence>
<feature type="domain" description="GST C-terminal" evidence="7">
    <location>
        <begin position="89"/>
        <end position="218"/>
    </location>
</feature>
<dbReference type="GO" id="GO:0003746">
    <property type="term" value="F:translation elongation factor activity"/>
    <property type="evidence" value="ECO:0007669"/>
    <property type="project" value="UniProtKB-UniRule"/>
</dbReference>
<evidence type="ECO:0000313" key="9">
    <source>
        <dbReference type="Proteomes" id="UP001212997"/>
    </source>
</evidence>
<reference evidence="8" key="1">
    <citation type="submission" date="2022-07" db="EMBL/GenBank/DDBJ databases">
        <title>Genome Sequence of Physisporinus lineatus.</title>
        <authorList>
            <person name="Buettner E."/>
        </authorList>
    </citation>
    <scope>NUCLEOTIDE SEQUENCE</scope>
    <source>
        <strain evidence="8">VT162</strain>
    </source>
</reference>
<keyword evidence="1 3" id="KW-0251">Elongation factor</keyword>
<sequence length="422" mass="46641">MSIGTLYTTPQQAKGKRILATAAFAGLQLDVAEGYTHYVDNKKPEFLSKFPHGKIPALETKDGFHLVEGTAIAGYVASLAPNSTLLGSNPQEAALIQQWISHADSEIDAAITAISQLVNGVLTPYTKPIHNNFIERLNRGLQTAEKHLSTSTFLVTERITLADITLASVIGRGTTFAIDAPLRAQIPNVIRHLETVVNQPSLKAIFGAPQYVEKALQFTPPPKEKKEPKPAPPPAPKAEKKPKAKEVEEDDDIDLAPKEEPKAKNPLDSLPKSSFNLEDWKRAYSNKDTRGPDGAIEWFYQNFDKEGFSTWRVDFKYNEELTQTFMSSNQIGGFFNRLEASRKYLFGSVGVLGVSNNSVISGVLIARGQDIKPVVDVAPDYESYEYKKLDLDDAAQKAFFEAALAWDLEIDGKKWADGKNFK</sequence>
<dbReference type="FunFam" id="3.40.30.10:FF:000142">
    <property type="entry name" value="Elongation factor 1 gamma"/>
    <property type="match status" value="1"/>
</dbReference>
<dbReference type="SUPFAM" id="SSF89942">
    <property type="entry name" value="eEF1-gamma domain"/>
    <property type="match status" value="1"/>
</dbReference>
<evidence type="ECO:0000259" key="6">
    <source>
        <dbReference type="PROSITE" id="PS50404"/>
    </source>
</evidence>
<evidence type="ECO:0000256" key="4">
    <source>
        <dbReference type="SAM" id="MobiDB-lite"/>
    </source>
</evidence>
<dbReference type="InterPro" id="IPR010987">
    <property type="entry name" value="Glutathione-S-Trfase_C-like"/>
</dbReference>
<feature type="compositionally biased region" description="Basic and acidic residues" evidence="4">
    <location>
        <begin position="237"/>
        <end position="246"/>
    </location>
</feature>